<dbReference type="InterPro" id="IPR001055">
    <property type="entry name" value="Adrenodoxin-like"/>
</dbReference>
<reference evidence="8 9" key="1">
    <citation type="journal article" date="2015" name="Genome Announc.">
        <title>Draft Genome Sequence of the Terrestrial Cyanobacterium Scytonema millei VB511283, Isolated from Eastern India.</title>
        <authorList>
            <person name="Sen D."/>
            <person name="Chandrababunaidu M.M."/>
            <person name="Singh D."/>
            <person name="Sanghi N."/>
            <person name="Ghorai A."/>
            <person name="Mishra G.P."/>
            <person name="Madduluri M."/>
            <person name="Adhikary S.P."/>
            <person name="Tripathy S."/>
        </authorList>
    </citation>
    <scope>NUCLEOTIDE SEQUENCE [LARGE SCALE GENOMIC DNA]</scope>
    <source>
        <strain evidence="8 9">VB511283</strain>
    </source>
</reference>
<dbReference type="EMBL" id="JTJC03000001">
    <property type="protein sequence ID" value="NHC33413.1"/>
    <property type="molecule type" value="Genomic_DNA"/>
</dbReference>
<feature type="domain" description="2Fe-2S ferredoxin-type" evidence="7">
    <location>
        <begin position="3"/>
        <end position="99"/>
    </location>
</feature>
<dbReference type="GO" id="GO:0140647">
    <property type="term" value="P:P450-containing electron transport chain"/>
    <property type="evidence" value="ECO:0007669"/>
    <property type="project" value="InterPro"/>
</dbReference>
<comment type="cofactor">
    <cofactor evidence="6">
        <name>[2Fe-2S] cluster</name>
        <dbReference type="ChEBI" id="CHEBI:190135"/>
    </cofactor>
</comment>
<dbReference type="GO" id="GO:0051537">
    <property type="term" value="F:2 iron, 2 sulfur cluster binding"/>
    <property type="evidence" value="ECO:0007669"/>
    <property type="project" value="UniProtKB-KW"/>
</dbReference>
<dbReference type="GO" id="GO:0046872">
    <property type="term" value="F:metal ion binding"/>
    <property type="evidence" value="ECO:0007669"/>
    <property type="project" value="UniProtKB-KW"/>
</dbReference>
<keyword evidence="9" id="KW-1185">Reference proteome</keyword>
<dbReference type="Proteomes" id="UP000031532">
    <property type="component" value="Unassembled WGS sequence"/>
</dbReference>
<evidence type="ECO:0000313" key="8">
    <source>
        <dbReference type="EMBL" id="NHC33413.1"/>
    </source>
</evidence>
<dbReference type="Gene3D" id="3.10.20.30">
    <property type="match status" value="1"/>
</dbReference>
<protein>
    <submittedName>
        <fullName evidence="8">(2Fe-2S)-binding protein</fullName>
    </submittedName>
</protein>
<dbReference type="SUPFAM" id="SSF54292">
    <property type="entry name" value="2Fe-2S ferredoxin-like"/>
    <property type="match status" value="1"/>
</dbReference>
<evidence type="ECO:0000259" key="7">
    <source>
        <dbReference type="PROSITE" id="PS51085"/>
    </source>
</evidence>
<dbReference type="AlphaFoldDB" id="A0A9X5E141"/>
<keyword evidence="4" id="KW-0408">Iron</keyword>
<accession>A0A9X5E141</accession>
<evidence type="ECO:0000313" key="9">
    <source>
        <dbReference type="Proteomes" id="UP000031532"/>
    </source>
</evidence>
<evidence type="ECO:0000256" key="5">
    <source>
        <dbReference type="ARBA" id="ARBA00023014"/>
    </source>
</evidence>
<gene>
    <name evidence="8" type="ORF">QH73_0001820</name>
</gene>
<dbReference type="InterPro" id="IPR036010">
    <property type="entry name" value="2Fe-2S_ferredoxin-like_sf"/>
</dbReference>
<dbReference type="RefSeq" id="WP_039715005.1">
    <property type="nucleotide sequence ID" value="NZ_JTJC03000001.1"/>
</dbReference>
<dbReference type="GO" id="GO:0009055">
    <property type="term" value="F:electron transfer activity"/>
    <property type="evidence" value="ECO:0007669"/>
    <property type="project" value="TreeGrafter"/>
</dbReference>
<name>A0A9X5E141_9CYAN</name>
<sequence length="160" mass="17375">MAKTVRLEPIGEETSIQTNGNILSVLLKNELNVLHECGGRGMCATCHVYIKSGMEGLSSPSRRERRTIEVITSANNNSRLACQALVIGEGVVVELPSGTYVSAIDDIESLIGTRAEQNILHPLDGRILVEAGKLVTRSMITQLQDTRTEVAEYLNHASDT</sequence>
<evidence type="ECO:0000256" key="4">
    <source>
        <dbReference type="ARBA" id="ARBA00023004"/>
    </source>
</evidence>
<dbReference type="CDD" id="cd00207">
    <property type="entry name" value="fer2"/>
    <property type="match status" value="1"/>
</dbReference>
<keyword evidence="2" id="KW-0001">2Fe-2S</keyword>
<evidence type="ECO:0000256" key="2">
    <source>
        <dbReference type="ARBA" id="ARBA00022714"/>
    </source>
</evidence>
<organism evidence="8 9">
    <name type="scientific">Scytonema millei VB511283</name>
    <dbReference type="NCBI Taxonomy" id="1245923"/>
    <lineage>
        <taxon>Bacteria</taxon>
        <taxon>Bacillati</taxon>
        <taxon>Cyanobacteriota</taxon>
        <taxon>Cyanophyceae</taxon>
        <taxon>Nostocales</taxon>
        <taxon>Scytonemataceae</taxon>
        <taxon>Scytonema</taxon>
    </lineage>
</organism>
<dbReference type="PROSITE" id="PS51085">
    <property type="entry name" value="2FE2S_FER_2"/>
    <property type="match status" value="1"/>
</dbReference>
<comment type="similarity">
    <text evidence="1">Belongs to the adrenodoxin/putidaredoxin family.</text>
</comment>
<dbReference type="InterPro" id="IPR012675">
    <property type="entry name" value="Beta-grasp_dom_sf"/>
</dbReference>
<keyword evidence="3" id="KW-0479">Metal-binding</keyword>
<dbReference type="PANTHER" id="PTHR23426:SF65">
    <property type="entry name" value="FERREDOXIN-2, MITOCHONDRIAL"/>
    <property type="match status" value="1"/>
</dbReference>
<evidence type="ECO:0000256" key="3">
    <source>
        <dbReference type="ARBA" id="ARBA00022723"/>
    </source>
</evidence>
<dbReference type="PANTHER" id="PTHR23426">
    <property type="entry name" value="FERREDOXIN/ADRENODOXIN"/>
    <property type="match status" value="1"/>
</dbReference>
<dbReference type="Pfam" id="PF00111">
    <property type="entry name" value="Fer2"/>
    <property type="match status" value="1"/>
</dbReference>
<dbReference type="InterPro" id="IPR001041">
    <property type="entry name" value="2Fe-2S_ferredoxin-type"/>
</dbReference>
<dbReference type="OrthoDB" id="581532at2"/>
<evidence type="ECO:0000256" key="6">
    <source>
        <dbReference type="ARBA" id="ARBA00034078"/>
    </source>
</evidence>
<evidence type="ECO:0000256" key="1">
    <source>
        <dbReference type="ARBA" id="ARBA00010914"/>
    </source>
</evidence>
<proteinExistence type="inferred from homology"/>
<comment type="caution">
    <text evidence="8">The sequence shown here is derived from an EMBL/GenBank/DDBJ whole genome shotgun (WGS) entry which is preliminary data.</text>
</comment>
<keyword evidence="5" id="KW-0411">Iron-sulfur</keyword>